<evidence type="ECO:0000256" key="1">
    <source>
        <dbReference type="ARBA" id="ARBA00001954"/>
    </source>
</evidence>
<dbReference type="EMBL" id="OU015567">
    <property type="protein sequence ID" value="CAG5109655.1"/>
    <property type="molecule type" value="Genomic_DNA"/>
</dbReference>
<evidence type="ECO:0000256" key="4">
    <source>
        <dbReference type="ARBA" id="ARBA00023002"/>
    </source>
</evidence>
<comment type="cofactor">
    <cofactor evidence="1">
        <name>Fe(2+)</name>
        <dbReference type="ChEBI" id="CHEBI:29033"/>
    </cofactor>
</comment>
<evidence type="ECO:0000313" key="7">
    <source>
        <dbReference type="EMBL" id="CAG5109655.1"/>
    </source>
</evidence>
<dbReference type="Proteomes" id="UP001158576">
    <property type="component" value="Chromosome 2"/>
</dbReference>
<keyword evidence="4" id="KW-0560">Oxidoreductase</keyword>
<evidence type="ECO:0000256" key="2">
    <source>
        <dbReference type="ARBA" id="ARBA00006787"/>
    </source>
</evidence>
<dbReference type="InterPro" id="IPR004294">
    <property type="entry name" value="Carotenoid_Oase"/>
</dbReference>
<accession>A0ABN7SWH9</accession>
<evidence type="ECO:0000256" key="6">
    <source>
        <dbReference type="SAM" id="SignalP"/>
    </source>
</evidence>
<comment type="similarity">
    <text evidence="2">Belongs to the carotenoid oxygenase family.</text>
</comment>
<evidence type="ECO:0000313" key="8">
    <source>
        <dbReference type="Proteomes" id="UP001158576"/>
    </source>
</evidence>
<sequence length="568" mass="65050">MVSFLRKALLLGLAFADDQASYTEDAGGLFRTMQEHPERVKLDKIDGEVPSWLKGSMFRNGPGQYEYGQDHFKHIFDPSAIIQKIEFDNGDVHYQSKYIESTHRLANVEKDAIVYTEMGTWAEPEGCEDLADEELSKARCYHLYESFPSDNTIVSLYPIHGWMVGFTESRMITLNDPVTLETKHILDLGDVKPEGYFIVTVLAHGSLDANGDFWTMSVGVYNEPFAFVPKTAYGTLKIKNAVRDVENPFAYQATPEEFLASVEFGDFLYNEDERDKTVRYFHMFVQTTDFLVLPVTSIELDPFKMADACKAGEPPMDMMFYNEEKPGYFKIFDKKNMRWFPKTFSTEAFMQIHMIQAYQDGDKIILDTCETPKGDIMMAYYLDTVNATGQALQEVHESMLPIGIPVRYEFGMDGLMAKSDEYVEPTVLYEPDMVNWPMYTAAGTDFPMINFDYVGVKYDHFWSVGMGNIMADRLYHSQISTKERFVWREAGYSPSEPFFVSRPGAESETDGVLLSLVSAFEGHSDLRPFMLILEPVEMTEIARIWLPDDYDISVSFHGTFVKHQETFL</sequence>
<keyword evidence="6" id="KW-0732">Signal</keyword>
<dbReference type="Pfam" id="PF03055">
    <property type="entry name" value="RPE65"/>
    <property type="match status" value="1"/>
</dbReference>
<evidence type="ECO:0000256" key="5">
    <source>
        <dbReference type="ARBA" id="ARBA00023004"/>
    </source>
</evidence>
<reference evidence="7 8" key="1">
    <citation type="submission" date="2021-04" db="EMBL/GenBank/DDBJ databases">
        <authorList>
            <person name="Bliznina A."/>
        </authorList>
    </citation>
    <scope>NUCLEOTIDE SEQUENCE [LARGE SCALE GENOMIC DNA]</scope>
</reference>
<feature type="signal peptide" evidence="6">
    <location>
        <begin position="1"/>
        <end position="16"/>
    </location>
</feature>
<dbReference type="PANTHER" id="PTHR10543:SF24">
    <property type="entry name" value="CAROTENOID ISOMEROOXYGENASE"/>
    <property type="match status" value="1"/>
</dbReference>
<gene>
    <name evidence="7" type="ORF">OKIOD_LOCUS12935</name>
</gene>
<evidence type="ECO:0000256" key="3">
    <source>
        <dbReference type="ARBA" id="ARBA00022723"/>
    </source>
</evidence>
<proteinExistence type="inferred from homology"/>
<organism evidence="7 8">
    <name type="scientific">Oikopleura dioica</name>
    <name type="common">Tunicate</name>
    <dbReference type="NCBI Taxonomy" id="34765"/>
    <lineage>
        <taxon>Eukaryota</taxon>
        <taxon>Metazoa</taxon>
        <taxon>Chordata</taxon>
        <taxon>Tunicata</taxon>
        <taxon>Appendicularia</taxon>
        <taxon>Copelata</taxon>
        <taxon>Oikopleuridae</taxon>
        <taxon>Oikopleura</taxon>
    </lineage>
</organism>
<keyword evidence="5" id="KW-0408">Iron</keyword>
<keyword evidence="8" id="KW-1185">Reference proteome</keyword>
<protein>
    <submittedName>
        <fullName evidence="7">Oidioi.mRNA.OKI2018_I69.chr2.g4170.t1.cds</fullName>
    </submittedName>
</protein>
<dbReference type="PANTHER" id="PTHR10543">
    <property type="entry name" value="BETA-CAROTENE DIOXYGENASE"/>
    <property type="match status" value="1"/>
</dbReference>
<name>A0ABN7SWH9_OIKDI</name>
<feature type="chain" id="PRO_5045509445" evidence="6">
    <location>
        <begin position="17"/>
        <end position="568"/>
    </location>
</feature>
<keyword evidence="3" id="KW-0479">Metal-binding</keyword>